<organism evidence="1 2">
    <name type="scientific">Euplotes crassus</name>
    <dbReference type="NCBI Taxonomy" id="5936"/>
    <lineage>
        <taxon>Eukaryota</taxon>
        <taxon>Sar</taxon>
        <taxon>Alveolata</taxon>
        <taxon>Ciliophora</taxon>
        <taxon>Intramacronucleata</taxon>
        <taxon>Spirotrichea</taxon>
        <taxon>Hypotrichia</taxon>
        <taxon>Euplotida</taxon>
        <taxon>Euplotidae</taxon>
        <taxon>Moneuplotes</taxon>
    </lineage>
</organism>
<reference evidence="1" key="1">
    <citation type="submission" date="2023-07" db="EMBL/GenBank/DDBJ databases">
        <authorList>
            <consortium name="AG Swart"/>
            <person name="Singh M."/>
            <person name="Singh A."/>
            <person name="Seah K."/>
            <person name="Emmerich C."/>
        </authorList>
    </citation>
    <scope>NUCLEOTIDE SEQUENCE</scope>
    <source>
        <strain evidence="1">DP1</strain>
    </source>
</reference>
<comment type="caution">
    <text evidence="1">The sequence shown here is derived from an EMBL/GenBank/DDBJ whole genome shotgun (WGS) entry which is preliminary data.</text>
</comment>
<dbReference type="Proteomes" id="UP001295684">
    <property type="component" value="Unassembled WGS sequence"/>
</dbReference>
<protein>
    <submittedName>
        <fullName evidence="1">Uncharacterized protein</fullName>
    </submittedName>
</protein>
<keyword evidence="2" id="KW-1185">Reference proteome</keyword>
<gene>
    <name evidence="1" type="ORF">ECRASSUSDP1_LOCUS20024</name>
</gene>
<evidence type="ECO:0000313" key="2">
    <source>
        <dbReference type="Proteomes" id="UP001295684"/>
    </source>
</evidence>
<name>A0AAD1XT66_EUPCR</name>
<accession>A0AAD1XT66</accession>
<dbReference type="AlphaFoldDB" id="A0AAD1XT66"/>
<sequence>MNSQISSKASDALQSIWDDELQVLEEDDCSPQVPKMTKQFSNTLRENKGSIRKADFGCFCLNTSQSGAVIDEDDSSKMFKDKERDQIELNLTKRKKVKLQGYASSLVSNSATLTLSKMKPALLRKIPSIKIMGSLLR</sequence>
<proteinExistence type="predicted"/>
<dbReference type="EMBL" id="CAMPGE010020374">
    <property type="protein sequence ID" value="CAI2378626.1"/>
    <property type="molecule type" value="Genomic_DNA"/>
</dbReference>
<evidence type="ECO:0000313" key="1">
    <source>
        <dbReference type="EMBL" id="CAI2378626.1"/>
    </source>
</evidence>